<evidence type="ECO:0000256" key="2">
    <source>
        <dbReference type="ARBA" id="ARBA00022963"/>
    </source>
</evidence>
<reference evidence="6 7" key="1">
    <citation type="submission" date="2014-02" db="EMBL/GenBank/DDBJ databases">
        <title>Expanding our view of genomic diversity in Candidatus Accumulibacter clades.</title>
        <authorList>
            <person name="Skennerton C.T."/>
            <person name="Barr J.J."/>
            <person name="Slater F.R."/>
            <person name="Bond P.L."/>
            <person name="Tyson G.W."/>
        </authorList>
    </citation>
    <scope>NUCLEOTIDE SEQUENCE [LARGE SCALE GENOMIC DNA]</scope>
    <source>
        <strain evidence="7">BA-92</strain>
    </source>
</reference>
<dbReference type="PANTHER" id="PTHR14226:SF78">
    <property type="entry name" value="SLR0060 PROTEIN"/>
    <property type="match status" value="1"/>
</dbReference>
<evidence type="ECO:0000256" key="4">
    <source>
        <dbReference type="PROSITE-ProRule" id="PRU01161"/>
    </source>
</evidence>
<accession>A0A011NG35</accession>
<keyword evidence="1 4" id="KW-0378">Hydrolase</keyword>
<dbReference type="InterPro" id="IPR050301">
    <property type="entry name" value="NTE"/>
</dbReference>
<keyword evidence="2 4" id="KW-0442">Lipid degradation</keyword>
<organism evidence="6 7">
    <name type="scientific">Candidatus Accumulibacter appositus</name>
    <dbReference type="NCBI Taxonomy" id="1454003"/>
    <lineage>
        <taxon>Bacteria</taxon>
        <taxon>Pseudomonadati</taxon>
        <taxon>Pseudomonadota</taxon>
        <taxon>Betaproteobacteria</taxon>
        <taxon>Candidatus Accumulibacter</taxon>
    </lineage>
</organism>
<evidence type="ECO:0000256" key="1">
    <source>
        <dbReference type="ARBA" id="ARBA00022801"/>
    </source>
</evidence>
<dbReference type="InterPro" id="IPR016035">
    <property type="entry name" value="Acyl_Trfase/lysoPLipase"/>
</dbReference>
<feature type="short sequence motif" description="DGA/G" evidence="4">
    <location>
        <begin position="287"/>
        <end position="289"/>
    </location>
</feature>
<name>A0A011NG35_9PROT</name>
<comment type="caution">
    <text evidence="4">Lacks conserved residue(s) required for the propagation of feature annotation.</text>
</comment>
<evidence type="ECO:0000256" key="3">
    <source>
        <dbReference type="ARBA" id="ARBA00023098"/>
    </source>
</evidence>
<dbReference type="Pfam" id="PF01734">
    <property type="entry name" value="Patatin"/>
    <property type="match status" value="1"/>
</dbReference>
<comment type="caution">
    <text evidence="6">The sequence shown here is derived from an EMBL/GenBank/DDBJ whole genome shotgun (WGS) entry which is preliminary data.</text>
</comment>
<sequence>MDSSFFGRQHLAVLLALFLPLLSACVSYGKISNEPIAAAESSARYSITQAVHSGRSDEATMVLAFSGGGTRAAALAYGVLQALRDTRVNLDGRSQRLLDEIDTISSVSGGSFTAAYFGLYGDKIFTDFEKDFLRRNISIDLMQGLLDPANLLSERGRTEVAANYYDGNVFKGATFADLQNGDGPLIVINATDLARGVRFSFLQDYFDLLCSDLSSFPIASAVTASSAVPVVFHPLVLENRKGCGNRPESFLTDLQAHAKRSPQLAHVVDGLISYALKDQRRYIHLVDGGITDNLGLLAIYEMIELAGGARNLLGSLGGVPGRRFIVISVNASTSPQYGMELSKAPPSMADTVNLVTDVQLHRTNAATMALLQSSIKRWAAELSRPEQTVESYFVDIDFKDVQQAERKRYLNQIPTSFSLKAEQVDELIAVGRELLLSNPEFQRFIRDLGGSQPAMVR</sequence>
<dbReference type="InterPro" id="IPR002641">
    <property type="entry name" value="PNPLA_dom"/>
</dbReference>
<dbReference type="STRING" id="1454003.AW10_01041"/>
<dbReference type="PANTHER" id="PTHR14226">
    <property type="entry name" value="NEUROPATHY TARGET ESTERASE/SWISS CHEESE D.MELANOGASTER"/>
    <property type="match status" value="1"/>
</dbReference>
<dbReference type="SUPFAM" id="SSF52151">
    <property type="entry name" value="FabD/lysophospholipase-like"/>
    <property type="match status" value="1"/>
</dbReference>
<feature type="domain" description="PNPLA" evidence="5">
    <location>
        <begin position="63"/>
        <end position="300"/>
    </location>
</feature>
<feature type="active site" description="Nucleophile" evidence="4">
    <location>
        <position position="108"/>
    </location>
</feature>
<dbReference type="GO" id="GO:0016042">
    <property type="term" value="P:lipid catabolic process"/>
    <property type="evidence" value="ECO:0007669"/>
    <property type="project" value="UniProtKB-UniRule"/>
</dbReference>
<evidence type="ECO:0000259" key="5">
    <source>
        <dbReference type="PROSITE" id="PS51635"/>
    </source>
</evidence>
<evidence type="ECO:0000313" key="6">
    <source>
        <dbReference type="EMBL" id="EXI81663.1"/>
    </source>
</evidence>
<dbReference type="Proteomes" id="UP000021816">
    <property type="component" value="Unassembled WGS sequence"/>
</dbReference>
<proteinExistence type="predicted"/>
<dbReference type="Gene3D" id="3.40.1090.10">
    <property type="entry name" value="Cytosolic phospholipase A2 catalytic domain"/>
    <property type="match status" value="1"/>
</dbReference>
<gene>
    <name evidence="6" type="ORF">AW10_01041</name>
</gene>
<keyword evidence="3 4" id="KW-0443">Lipid metabolism</keyword>
<dbReference type="PATRIC" id="fig|1454003.3.peg.1079"/>
<evidence type="ECO:0000313" key="7">
    <source>
        <dbReference type="Proteomes" id="UP000021816"/>
    </source>
</evidence>
<dbReference type="PROSITE" id="PS51635">
    <property type="entry name" value="PNPLA"/>
    <property type="match status" value="1"/>
</dbReference>
<protein>
    <submittedName>
        <fullName evidence="6">Patatin-like phospholipase</fullName>
    </submittedName>
</protein>
<dbReference type="GO" id="GO:0016787">
    <property type="term" value="F:hydrolase activity"/>
    <property type="evidence" value="ECO:0007669"/>
    <property type="project" value="UniProtKB-UniRule"/>
</dbReference>
<feature type="active site" description="Proton acceptor" evidence="4">
    <location>
        <position position="287"/>
    </location>
</feature>
<dbReference type="AlphaFoldDB" id="A0A011NG35"/>
<dbReference type="EMBL" id="JEMX01000020">
    <property type="protein sequence ID" value="EXI81663.1"/>
    <property type="molecule type" value="Genomic_DNA"/>
</dbReference>